<keyword evidence="2" id="KW-1185">Reference proteome</keyword>
<comment type="caution">
    <text evidence="1">The sequence shown here is derived from an EMBL/GenBank/DDBJ whole genome shotgun (WGS) entry which is preliminary data.</text>
</comment>
<accession>A0ABT8MDC8</accession>
<dbReference type="PROSITE" id="PS51257">
    <property type="entry name" value="PROKAR_LIPOPROTEIN"/>
    <property type="match status" value="1"/>
</dbReference>
<dbReference type="Proteomes" id="UP001168338">
    <property type="component" value="Unassembled WGS sequence"/>
</dbReference>
<organism evidence="1 2">
    <name type="scientific">Methanoculleus frigidifontis</name>
    <dbReference type="NCBI Taxonomy" id="2584085"/>
    <lineage>
        <taxon>Archaea</taxon>
        <taxon>Methanobacteriati</taxon>
        <taxon>Methanobacteriota</taxon>
        <taxon>Stenosarchaea group</taxon>
        <taxon>Methanomicrobia</taxon>
        <taxon>Methanomicrobiales</taxon>
        <taxon>Methanomicrobiaceae</taxon>
        <taxon>Methanoculleus</taxon>
    </lineage>
</organism>
<dbReference type="RefSeq" id="WP_301665140.1">
    <property type="nucleotide sequence ID" value="NZ_VCYH01000011.1"/>
</dbReference>
<evidence type="ECO:0000313" key="1">
    <source>
        <dbReference type="EMBL" id="MDN7025945.1"/>
    </source>
</evidence>
<sequence length="153" mass="16260">MHTFPRRLLSAILLLLVAGTLACGCTGSPDAQTGTVTISSNTTAYAPVMSQTVGIELAAHYSGPAQDAAYHWITDYGEFVAWASPDYEVTPLGADAVTQEPVVYWTYLPEQPGEEPATVRVAVTVEEAGTGRTLATAEQKIVRDGSLYRPAAE</sequence>
<gene>
    <name evidence="1" type="ORF">FGU65_13805</name>
</gene>
<proteinExistence type="predicted"/>
<dbReference type="EMBL" id="VCYH01000011">
    <property type="protein sequence ID" value="MDN7025945.1"/>
    <property type="molecule type" value="Genomic_DNA"/>
</dbReference>
<protein>
    <submittedName>
        <fullName evidence="1">Uncharacterized protein</fullName>
    </submittedName>
</protein>
<evidence type="ECO:0000313" key="2">
    <source>
        <dbReference type="Proteomes" id="UP001168338"/>
    </source>
</evidence>
<name>A0ABT8MDC8_9EURY</name>
<reference evidence="1" key="1">
    <citation type="submission" date="2019-05" db="EMBL/GenBank/DDBJ databases">
        <title>Methanoculleus sp. FWC-SCC1, a methanogenic archaeon isolated from deep marine cold seep.</title>
        <authorList>
            <person name="Chen Y.-W."/>
            <person name="Chen S.-C."/>
            <person name="Teng N.-H."/>
            <person name="Lai M.-C."/>
        </authorList>
    </citation>
    <scope>NUCLEOTIDE SEQUENCE</scope>
    <source>
        <strain evidence="1">FWC-SCC1</strain>
    </source>
</reference>